<evidence type="ECO:0000313" key="4">
    <source>
        <dbReference type="Proteomes" id="UP000525923"/>
    </source>
</evidence>
<dbReference type="PANTHER" id="PTHR12526">
    <property type="entry name" value="GLYCOSYLTRANSFERASE"/>
    <property type="match status" value="1"/>
</dbReference>
<name>A0A7W8CPW8_9BACL</name>
<proteinExistence type="predicted"/>
<dbReference type="Gene3D" id="3.40.50.2000">
    <property type="entry name" value="Glycogen Phosphorylase B"/>
    <property type="match status" value="2"/>
</dbReference>
<dbReference type="EMBL" id="JACHHE010000002">
    <property type="protein sequence ID" value="MBB5179383.1"/>
    <property type="molecule type" value="Genomic_DNA"/>
</dbReference>
<gene>
    <name evidence="3" type="ORF">HNQ44_000807</name>
</gene>
<dbReference type="SUPFAM" id="SSF53756">
    <property type="entry name" value="UDP-Glycosyltransferase/glycogen phosphorylase"/>
    <property type="match status" value="1"/>
</dbReference>
<dbReference type="Pfam" id="PF00534">
    <property type="entry name" value="Glycos_transf_1"/>
    <property type="match status" value="1"/>
</dbReference>
<evidence type="ECO:0000259" key="1">
    <source>
        <dbReference type="Pfam" id="PF00534"/>
    </source>
</evidence>
<organism evidence="3 4">
    <name type="scientific">Planococcus koreensis</name>
    <dbReference type="NCBI Taxonomy" id="112331"/>
    <lineage>
        <taxon>Bacteria</taxon>
        <taxon>Bacillati</taxon>
        <taxon>Bacillota</taxon>
        <taxon>Bacilli</taxon>
        <taxon>Bacillales</taxon>
        <taxon>Caryophanaceae</taxon>
        <taxon>Planococcus</taxon>
    </lineage>
</organism>
<protein>
    <submittedName>
        <fullName evidence="3">Glycosyltransferase involved in cell wall biosynthesis</fullName>
    </submittedName>
</protein>
<feature type="domain" description="Glycosyltransferase subfamily 4-like N-terminal" evidence="2">
    <location>
        <begin position="12"/>
        <end position="157"/>
    </location>
</feature>
<comment type="caution">
    <text evidence="3">The sequence shown here is derived from an EMBL/GenBank/DDBJ whole genome shotgun (WGS) entry which is preliminary data.</text>
</comment>
<accession>A0A7W8CPW8</accession>
<keyword evidence="3" id="KW-0808">Transferase</keyword>
<dbReference type="GO" id="GO:0016757">
    <property type="term" value="F:glycosyltransferase activity"/>
    <property type="evidence" value="ECO:0007669"/>
    <property type="project" value="InterPro"/>
</dbReference>
<dbReference type="Proteomes" id="UP000525923">
    <property type="component" value="Unassembled WGS sequence"/>
</dbReference>
<sequence length="353" mass="40411">MLTKLVKNNLSRDVEMIIITFLYSTYFNKEIEDAGIKIHTLNINKGMLGPLKLFKIFRIIIDEKPVIIQTWMYHADFLGVILKLLFPSIKVIWNIRHSNLVKGIDKKTTIILANILGKLSFIPDKIICGSNAAYSSHREIGYRRNKLIVIPNGFDTNLFAPSKKVKKSVVNELSIPEGNLIIGHIGRENKIKNQDSIIDAFSKISEQNKNLNLILIGKGLKNKYKNHPLITENIIILDEVNGVERYLKSFDLFILSSFSEGFPNVLGEAMASEVPCISTNVGDSSIIIGKKELLIRDFSAYAIYEKIDYWLSLNEIQKEKLKKYSRTRILDFFSIEKIVMSYLEVYKSFEINK</sequence>
<evidence type="ECO:0000259" key="2">
    <source>
        <dbReference type="Pfam" id="PF13439"/>
    </source>
</evidence>
<keyword evidence="4" id="KW-1185">Reference proteome</keyword>
<evidence type="ECO:0000313" key="3">
    <source>
        <dbReference type="EMBL" id="MBB5179383.1"/>
    </source>
</evidence>
<dbReference type="Pfam" id="PF13439">
    <property type="entry name" value="Glyco_transf_4"/>
    <property type="match status" value="1"/>
</dbReference>
<dbReference type="AlphaFoldDB" id="A0A7W8CPW8"/>
<dbReference type="InterPro" id="IPR001296">
    <property type="entry name" value="Glyco_trans_1"/>
</dbReference>
<dbReference type="InterPro" id="IPR028098">
    <property type="entry name" value="Glyco_trans_4-like_N"/>
</dbReference>
<feature type="domain" description="Glycosyl transferase family 1" evidence="1">
    <location>
        <begin position="171"/>
        <end position="327"/>
    </location>
</feature>
<reference evidence="3 4" key="1">
    <citation type="submission" date="2020-08" db="EMBL/GenBank/DDBJ databases">
        <title>Genomic Encyclopedia of Type Strains, Phase IV (KMG-IV): sequencing the most valuable type-strain genomes for metagenomic binning, comparative biology and taxonomic classification.</title>
        <authorList>
            <person name="Goeker M."/>
        </authorList>
    </citation>
    <scope>NUCLEOTIDE SEQUENCE [LARGE SCALE GENOMIC DNA]</scope>
    <source>
        <strain evidence="3 4">DSM 15895</strain>
    </source>
</reference>